<keyword evidence="1" id="KW-1133">Transmembrane helix</keyword>
<reference evidence="2 3" key="1">
    <citation type="submission" date="2018-06" db="EMBL/GenBank/DDBJ databases">
        <title>Genomic Encyclopedia of Type Strains, Phase III (KMG-III): the genomes of soil and plant-associated and newly described type strains.</title>
        <authorList>
            <person name="Whitman W."/>
        </authorList>
    </citation>
    <scope>NUCLEOTIDE SEQUENCE [LARGE SCALE GENOMIC DNA]</scope>
    <source>
        <strain evidence="2 3">CGMCC 1.15366</strain>
    </source>
</reference>
<evidence type="ECO:0000313" key="2">
    <source>
        <dbReference type="EMBL" id="RAK01549.1"/>
    </source>
</evidence>
<name>A0A327X4I0_9GAMM</name>
<evidence type="ECO:0000256" key="1">
    <source>
        <dbReference type="SAM" id="Phobius"/>
    </source>
</evidence>
<dbReference type="AlphaFoldDB" id="A0A327X4I0"/>
<evidence type="ECO:0000313" key="3">
    <source>
        <dbReference type="Proteomes" id="UP000249203"/>
    </source>
</evidence>
<protein>
    <submittedName>
        <fullName evidence="2">Uncharacterized protein</fullName>
    </submittedName>
</protein>
<dbReference type="Proteomes" id="UP000249203">
    <property type="component" value="Unassembled WGS sequence"/>
</dbReference>
<feature type="transmembrane region" description="Helical" evidence="1">
    <location>
        <begin position="6"/>
        <end position="30"/>
    </location>
</feature>
<organism evidence="2 3">
    <name type="scientific">Aliidiomarina maris</name>
    <dbReference type="NCBI Taxonomy" id="531312"/>
    <lineage>
        <taxon>Bacteria</taxon>
        <taxon>Pseudomonadati</taxon>
        <taxon>Pseudomonadota</taxon>
        <taxon>Gammaproteobacteria</taxon>
        <taxon>Alteromonadales</taxon>
        <taxon>Idiomarinaceae</taxon>
        <taxon>Aliidiomarina</taxon>
    </lineage>
</organism>
<accession>A0A327X4I0</accession>
<sequence length="39" mass="4349">MISVTALQIMIWCAVVAGALVPLVLLALFIMDFKKKTIW</sequence>
<dbReference type="EMBL" id="QLMD01000001">
    <property type="protein sequence ID" value="RAK01549.1"/>
    <property type="molecule type" value="Genomic_DNA"/>
</dbReference>
<keyword evidence="1" id="KW-0812">Transmembrane</keyword>
<keyword evidence="1" id="KW-0472">Membrane</keyword>
<proteinExistence type="predicted"/>
<comment type="caution">
    <text evidence="2">The sequence shown here is derived from an EMBL/GenBank/DDBJ whole genome shotgun (WGS) entry which is preliminary data.</text>
</comment>
<gene>
    <name evidence="2" type="ORF">B0I24_101172</name>
</gene>